<name>A0AAD6YL53_9AGAR</name>
<evidence type="ECO:0000313" key="4">
    <source>
        <dbReference type="Proteomes" id="UP001219525"/>
    </source>
</evidence>
<dbReference type="InterPro" id="IPR046496">
    <property type="entry name" value="DUF6589"/>
</dbReference>
<accession>A0AAD6YL53</accession>
<feature type="domain" description="DUF6589" evidence="2">
    <location>
        <begin position="365"/>
        <end position="793"/>
    </location>
</feature>
<dbReference type="Proteomes" id="UP001219525">
    <property type="component" value="Unassembled WGS sequence"/>
</dbReference>
<evidence type="ECO:0000313" key="3">
    <source>
        <dbReference type="EMBL" id="KAJ7222388.1"/>
    </source>
</evidence>
<organism evidence="3 4">
    <name type="scientific">Mycena pura</name>
    <dbReference type="NCBI Taxonomy" id="153505"/>
    <lineage>
        <taxon>Eukaryota</taxon>
        <taxon>Fungi</taxon>
        <taxon>Dikarya</taxon>
        <taxon>Basidiomycota</taxon>
        <taxon>Agaricomycotina</taxon>
        <taxon>Agaricomycetes</taxon>
        <taxon>Agaricomycetidae</taxon>
        <taxon>Agaricales</taxon>
        <taxon>Marasmiineae</taxon>
        <taxon>Mycenaceae</taxon>
        <taxon>Mycena</taxon>
    </lineage>
</organism>
<dbReference type="Pfam" id="PF20231">
    <property type="entry name" value="DUF6589"/>
    <property type="match status" value="1"/>
</dbReference>
<dbReference type="AlphaFoldDB" id="A0AAD6YL53"/>
<dbReference type="EMBL" id="JARJCW010000007">
    <property type="protein sequence ID" value="KAJ7222388.1"/>
    <property type="molecule type" value="Genomic_DNA"/>
</dbReference>
<protein>
    <recommendedName>
        <fullName evidence="2">DUF6589 domain-containing protein</fullName>
    </recommendedName>
</protein>
<keyword evidence="4" id="KW-1185">Reference proteome</keyword>
<evidence type="ECO:0000256" key="1">
    <source>
        <dbReference type="SAM" id="MobiDB-lite"/>
    </source>
</evidence>
<sequence>MPLVSHSDRLLPRSPVLAPHLLDLSAALSRPLHPFSPRISRRSTSHLILLSFLTRLPISLPELELDELPTEPFNFRRQRLSSYEKIDQTLARLRHDRISPVDVLIQALDPDDLSYDRYRGHLYRDTSNKMAHLVDRIMADVDGRRKLRECLRPYLQEFSCETVADEMESLHRVSIIPRVSAVTPEFIENWSLDKDLDATPFLTSILTAAVQTDRAEDSNKLKRPDKMIQVVTRQLLFQSSNRCLAFQAEFGLFLWSTGSARQTIDAAHRCRLSVGYDSVISHIESLADACTTKNIEFISNQDNPHSFTYDNLNIPTSEYVEQRGAAGPAKVTSGTVGVAYGLRNAKREHMLIAPLMKRLRSSPGLHFNRDLRPAIEHLRSYHDPLEVTVMDCLFTYVSEFEAIAKNPLLRHKPIRPFPRGYKTQQFPLRASTIEEATTRGNLLFHDDIYINQLHQTSESLSKYAIPTFNDQLTNARIRTAQQLRAKDVNAWERREVFQIGFGLFHLCLNLVWGILHVHRGSINEVGSLSYWFALLEKKRLANDQPDYHTLLAALTQVLHGILLGAWKRECGFASLKLFAESKPTPETLRMIAARIIDNYATPLVSVEVQDPSDDSSTSSDSDDDEQHPSASLPKAPPPLDPKDDIAHHNIRLLTRDLLMVVVLVHAISDGDFGRVEVLLCHLALMFRGAGCNKYCTEILHFLHNLKHVWTPEFGDIMRDNMIVCVSELGPGHCMGIDMNIEHIIGYLKTLLRAKGMTSTWDRLGNISAAILPLQNVKKKIADLLSSSYQRGGHTTPDTSKLVWRVEEKVSSEGLQRFEAERANNSRANLAKDILKVGEAKLKSSTLNTFNKKLHALVDGLAFEEEEDGCPAMDYQPMEVDN</sequence>
<gene>
    <name evidence="3" type="ORF">GGX14DRAFT_514089</name>
</gene>
<evidence type="ECO:0000259" key="2">
    <source>
        <dbReference type="Pfam" id="PF20231"/>
    </source>
</evidence>
<reference evidence="3" key="1">
    <citation type="submission" date="2023-03" db="EMBL/GenBank/DDBJ databases">
        <title>Massive genome expansion in bonnet fungi (Mycena s.s.) driven by repeated elements and novel gene families across ecological guilds.</title>
        <authorList>
            <consortium name="Lawrence Berkeley National Laboratory"/>
            <person name="Harder C.B."/>
            <person name="Miyauchi S."/>
            <person name="Viragh M."/>
            <person name="Kuo A."/>
            <person name="Thoen E."/>
            <person name="Andreopoulos B."/>
            <person name="Lu D."/>
            <person name="Skrede I."/>
            <person name="Drula E."/>
            <person name="Henrissat B."/>
            <person name="Morin E."/>
            <person name="Kohler A."/>
            <person name="Barry K."/>
            <person name="LaButti K."/>
            <person name="Morin E."/>
            <person name="Salamov A."/>
            <person name="Lipzen A."/>
            <person name="Mereny Z."/>
            <person name="Hegedus B."/>
            <person name="Baldrian P."/>
            <person name="Stursova M."/>
            <person name="Weitz H."/>
            <person name="Taylor A."/>
            <person name="Grigoriev I.V."/>
            <person name="Nagy L.G."/>
            <person name="Martin F."/>
            <person name="Kauserud H."/>
        </authorList>
    </citation>
    <scope>NUCLEOTIDE SEQUENCE</scope>
    <source>
        <strain evidence="3">9144</strain>
    </source>
</reference>
<feature type="region of interest" description="Disordered" evidence="1">
    <location>
        <begin position="608"/>
        <end position="640"/>
    </location>
</feature>
<proteinExistence type="predicted"/>
<comment type="caution">
    <text evidence="3">The sequence shown here is derived from an EMBL/GenBank/DDBJ whole genome shotgun (WGS) entry which is preliminary data.</text>
</comment>